<dbReference type="Pfam" id="PF04255">
    <property type="entry name" value="DUF433"/>
    <property type="match status" value="1"/>
</dbReference>
<proteinExistence type="predicted"/>
<organism evidence="1">
    <name type="scientific">Caldilineaceae bacterium SB0661_bin_32</name>
    <dbReference type="NCBI Taxonomy" id="2605255"/>
    <lineage>
        <taxon>Bacteria</taxon>
        <taxon>Bacillati</taxon>
        <taxon>Chloroflexota</taxon>
        <taxon>Caldilineae</taxon>
        <taxon>Caldilineales</taxon>
        <taxon>Caldilineaceae</taxon>
    </lineage>
</organism>
<dbReference type="PANTHER" id="PTHR34849">
    <property type="entry name" value="SSL5025 PROTEIN"/>
    <property type="match status" value="1"/>
</dbReference>
<dbReference type="InterPro" id="IPR007367">
    <property type="entry name" value="DUF433"/>
</dbReference>
<dbReference type="Gene3D" id="1.10.10.10">
    <property type="entry name" value="Winged helix-like DNA-binding domain superfamily/Winged helix DNA-binding domain"/>
    <property type="match status" value="1"/>
</dbReference>
<dbReference type="SUPFAM" id="SSF46689">
    <property type="entry name" value="Homeodomain-like"/>
    <property type="match status" value="1"/>
</dbReference>
<dbReference type="EMBL" id="VXMH01000063">
    <property type="protein sequence ID" value="MYC95703.1"/>
    <property type="molecule type" value="Genomic_DNA"/>
</dbReference>
<reference evidence="1" key="1">
    <citation type="submission" date="2019-09" db="EMBL/GenBank/DDBJ databases">
        <title>Characterisation of the sponge microbiome using genome-centric metagenomics.</title>
        <authorList>
            <person name="Engelberts J.P."/>
            <person name="Robbins S.J."/>
            <person name="De Goeij J.M."/>
            <person name="Aranda M."/>
            <person name="Bell S.C."/>
            <person name="Webster N.S."/>
        </authorList>
    </citation>
    <scope>NUCLEOTIDE SEQUENCE</scope>
    <source>
        <strain evidence="1">SB0661_bin_32</strain>
    </source>
</reference>
<dbReference type="InterPro" id="IPR009057">
    <property type="entry name" value="Homeodomain-like_sf"/>
</dbReference>
<evidence type="ECO:0000313" key="1">
    <source>
        <dbReference type="EMBL" id="MYC95703.1"/>
    </source>
</evidence>
<comment type="caution">
    <text evidence="1">The sequence shown here is derived from an EMBL/GenBank/DDBJ whole genome shotgun (WGS) entry which is preliminary data.</text>
</comment>
<dbReference type="PANTHER" id="PTHR34849:SF1">
    <property type="entry name" value="SLR0770 PROTEIN"/>
    <property type="match status" value="1"/>
</dbReference>
<name>A0A6B1D8F5_9CHLR</name>
<sequence>MATESLDQHIEITPGIVGGKPRIAGHRITVENIVIWHERMGKCADEIAAEYDLSLSDVYAALAYYFDHRAEIDRSMEEGEAFVEELRRRTPSKLLQKLRRQMQNGEEEPVAPNEQ</sequence>
<dbReference type="AlphaFoldDB" id="A0A6B1D8F5"/>
<protein>
    <submittedName>
        <fullName evidence="1">DUF433 domain-containing protein</fullName>
    </submittedName>
</protein>
<dbReference type="InterPro" id="IPR036388">
    <property type="entry name" value="WH-like_DNA-bd_sf"/>
</dbReference>
<accession>A0A6B1D8F5</accession>
<gene>
    <name evidence="1" type="ORF">F4X14_12100</name>
</gene>